<feature type="domain" description="Tryptophan/threonine-rich plasmodium antigen C-terminal" evidence="1">
    <location>
        <begin position="65"/>
        <end position="281"/>
    </location>
</feature>
<dbReference type="Pfam" id="PF12319">
    <property type="entry name" value="TryThrA_C"/>
    <property type="match status" value="1"/>
</dbReference>
<dbReference type="AlphaFoldDB" id="A0A1Y1JQC0"/>
<comment type="caution">
    <text evidence="2">The sequence shown here is derived from an EMBL/GenBank/DDBJ whole genome shotgun (WGS) entry which is preliminary data.</text>
</comment>
<evidence type="ECO:0000259" key="1">
    <source>
        <dbReference type="Pfam" id="PF12319"/>
    </source>
</evidence>
<protein>
    <submittedName>
        <fullName evidence="2">Tryptophan-rich antigen</fullName>
    </submittedName>
</protein>
<dbReference type="GeneID" id="39745499"/>
<dbReference type="RefSeq" id="XP_028547280.1">
    <property type="nucleotide sequence ID" value="XM_028691479.1"/>
</dbReference>
<evidence type="ECO:0000313" key="2">
    <source>
        <dbReference type="EMBL" id="GAW84691.1"/>
    </source>
</evidence>
<dbReference type="OrthoDB" id="385104at2759"/>
<keyword evidence="3" id="KW-1185">Reference proteome</keyword>
<accession>A0A1Y1JQC0</accession>
<evidence type="ECO:0000313" key="3">
    <source>
        <dbReference type="Proteomes" id="UP000195521"/>
    </source>
</evidence>
<gene>
    <name evidence="2" type="ORF">PGO_004430</name>
</gene>
<dbReference type="OMA" id="PWSSSTW"/>
<sequence length="300" mass="37019">MNKEQIALTAAITMTAITSAIALGVIATQRDYKVLLDNDDSEEKIENETDSETDSEQTEEWKKNQWVQWKNKLENDWNIFNQAMEEKMSEYIKTKDEEFTTWIRSIENKWTHFNPNIDKEFNSNVLRRSINWTEPQWRGWMKNEGRLYLDIEWKKWFYENQSNIDELIVKQWIKWKKDKIVSWLTSEWKVAEQKHWEEFENKKWATKLFQFGEKKKHEIFLERSSEEWDEWFEWVKEKDDIFINSILDQWKKWEFEKNIMYDQWTQSFINKWLNKKQWSVWIQERRNLVAKEKAKAAAKK</sequence>
<dbReference type="Proteomes" id="UP000195521">
    <property type="component" value="Unassembled WGS sequence"/>
</dbReference>
<proteinExistence type="predicted"/>
<dbReference type="InterPro" id="IPR022089">
    <property type="entry name" value="Plasmodium-antigen_C"/>
</dbReference>
<name>A0A1Y1JQC0_PLAGO</name>
<dbReference type="EMBL" id="BDQF01000635">
    <property type="protein sequence ID" value="GAW84691.1"/>
    <property type="molecule type" value="Genomic_DNA"/>
</dbReference>
<reference evidence="3" key="1">
    <citation type="submission" date="2017-04" db="EMBL/GenBank/DDBJ databases">
        <title>Plasmodium gonderi genome.</title>
        <authorList>
            <person name="Arisue N."/>
            <person name="Honma H."/>
            <person name="Kawai S."/>
            <person name="Tougan T."/>
            <person name="Tanabe K."/>
            <person name="Horii T."/>
        </authorList>
    </citation>
    <scope>NUCLEOTIDE SEQUENCE [LARGE SCALE GENOMIC DNA]</scope>
    <source>
        <strain evidence="3">ATCC 30045</strain>
    </source>
</reference>
<organism evidence="2 3">
    <name type="scientific">Plasmodium gonderi</name>
    <dbReference type="NCBI Taxonomy" id="77519"/>
    <lineage>
        <taxon>Eukaryota</taxon>
        <taxon>Sar</taxon>
        <taxon>Alveolata</taxon>
        <taxon>Apicomplexa</taxon>
        <taxon>Aconoidasida</taxon>
        <taxon>Haemosporida</taxon>
        <taxon>Plasmodiidae</taxon>
        <taxon>Plasmodium</taxon>
        <taxon>Plasmodium (Plasmodium)</taxon>
    </lineage>
</organism>